<dbReference type="SUPFAM" id="SSF158472">
    <property type="entry name" value="HAMP domain-like"/>
    <property type="match status" value="1"/>
</dbReference>
<evidence type="ECO:0000313" key="18">
    <source>
        <dbReference type="Proteomes" id="UP001499909"/>
    </source>
</evidence>
<dbReference type="InterPro" id="IPR013767">
    <property type="entry name" value="PAS_fold"/>
</dbReference>
<dbReference type="GO" id="GO:0005524">
    <property type="term" value="F:ATP binding"/>
    <property type="evidence" value="ECO:0007669"/>
    <property type="project" value="UniProtKB-KW"/>
</dbReference>
<dbReference type="SMART" id="SM00091">
    <property type="entry name" value="PAS"/>
    <property type="match status" value="1"/>
</dbReference>
<keyword evidence="10 13" id="KW-1133">Transmembrane helix</keyword>
<dbReference type="InterPro" id="IPR003661">
    <property type="entry name" value="HisK_dim/P_dom"/>
</dbReference>
<dbReference type="PANTHER" id="PTHR42878:SF7">
    <property type="entry name" value="SENSOR HISTIDINE KINASE GLRK"/>
    <property type="match status" value="1"/>
</dbReference>
<evidence type="ECO:0000259" key="14">
    <source>
        <dbReference type="PROSITE" id="PS50109"/>
    </source>
</evidence>
<dbReference type="PROSITE" id="PS50109">
    <property type="entry name" value="HIS_KIN"/>
    <property type="match status" value="1"/>
</dbReference>
<evidence type="ECO:0000256" key="12">
    <source>
        <dbReference type="ARBA" id="ARBA00023136"/>
    </source>
</evidence>
<dbReference type="SUPFAM" id="SSF55874">
    <property type="entry name" value="ATPase domain of HSP90 chaperone/DNA topoisomerase II/histidine kinase"/>
    <property type="match status" value="1"/>
</dbReference>
<dbReference type="PANTHER" id="PTHR42878">
    <property type="entry name" value="TWO-COMPONENT HISTIDINE KINASE"/>
    <property type="match status" value="1"/>
</dbReference>
<dbReference type="InterPro" id="IPR036097">
    <property type="entry name" value="HisK_dim/P_sf"/>
</dbReference>
<dbReference type="EC" id="2.7.13.3" evidence="3"/>
<evidence type="ECO:0000256" key="9">
    <source>
        <dbReference type="ARBA" id="ARBA00022840"/>
    </source>
</evidence>
<dbReference type="SUPFAM" id="SSF47384">
    <property type="entry name" value="Homodimeric domain of signal transducing histidine kinase"/>
    <property type="match status" value="1"/>
</dbReference>
<evidence type="ECO:0000256" key="7">
    <source>
        <dbReference type="ARBA" id="ARBA00022741"/>
    </source>
</evidence>
<dbReference type="Pfam" id="PF00512">
    <property type="entry name" value="HisKA"/>
    <property type="match status" value="1"/>
</dbReference>
<keyword evidence="6 13" id="KW-0812">Transmembrane</keyword>
<evidence type="ECO:0000259" key="16">
    <source>
        <dbReference type="PROSITE" id="PS50885"/>
    </source>
</evidence>
<dbReference type="CDD" id="cd06225">
    <property type="entry name" value="HAMP"/>
    <property type="match status" value="1"/>
</dbReference>
<dbReference type="InterPro" id="IPR005467">
    <property type="entry name" value="His_kinase_dom"/>
</dbReference>
<evidence type="ECO:0000256" key="10">
    <source>
        <dbReference type="ARBA" id="ARBA00022989"/>
    </source>
</evidence>
<evidence type="ECO:0000256" key="5">
    <source>
        <dbReference type="ARBA" id="ARBA00022679"/>
    </source>
</evidence>
<dbReference type="InterPro" id="IPR035965">
    <property type="entry name" value="PAS-like_dom_sf"/>
</dbReference>
<evidence type="ECO:0000256" key="6">
    <source>
        <dbReference type="ARBA" id="ARBA00022692"/>
    </source>
</evidence>
<keyword evidence="5" id="KW-0808">Transferase</keyword>
<evidence type="ECO:0000256" key="1">
    <source>
        <dbReference type="ARBA" id="ARBA00000085"/>
    </source>
</evidence>
<dbReference type="PROSITE" id="PS50885">
    <property type="entry name" value="HAMP"/>
    <property type="match status" value="1"/>
</dbReference>
<reference evidence="18" key="1">
    <citation type="journal article" date="2019" name="Int. J. Syst. Evol. Microbiol.">
        <title>The Global Catalogue of Microorganisms (GCM) 10K type strain sequencing project: providing services to taxonomists for standard genome sequencing and annotation.</title>
        <authorList>
            <consortium name="The Broad Institute Genomics Platform"/>
            <consortium name="The Broad Institute Genome Sequencing Center for Infectious Disease"/>
            <person name="Wu L."/>
            <person name="Ma J."/>
        </authorList>
    </citation>
    <scope>NUCLEOTIDE SEQUENCE [LARGE SCALE GENOMIC DNA]</scope>
    <source>
        <strain evidence="18">JCM 17214</strain>
    </source>
</reference>
<dbReference type="Pfam" id="PF00672">
    <property type="entry name" value="HAMP"/>
    <property type="match status" value="1"/>
</dbReference>
<name>A0ABP7N7E7_9BACT</name>
<feature type="domain" description="HAMP" evidence="16">
    <location>
        <begin position="71"/>
        <end position="123"/>
    </location>
</feature>
<organism evidence="17 18">
    <name type="scientific">Hymenobacter algoricola</name>
    <dbReference type="NCBI Taxonomy" id="486267"/>
    <lineage>
        <taxon>Bacteria</taxon>
        <taxon>Pseudomonadati</taxon>
        <taxon>Bacteroidota</taxon>
        <taxon>Cytophagia</taxon>
        <taxon>Cytophagales</taxon>
        <taxon>Hymenobacteraceae</taxon>
        <taxon>Hymenobacter</taxon>
    </lineage>
</organism>
<proteinExistence type="predicted"/>
<dbReference type="Gene3D" id="3.30.565.10">
    <property type="entry name" value="Histidine kinase-like ATPase, C-terminal domain"/>
    <property type="match status" value="1"/>
</dbReference>
<dbReference type="SMART" id="SM00387">
    <property type="entry name" value="HATPase_c"/>
    <property type="match status" value="1"/>
</dbReference>
<keyword evidence="12 13" id="KW-0472">Membrane</keyword>
<evidence type="ECO:0000256" key="2">
    <source>
        <dbReference type="ARBA" id="ARBA00004141"/>
    </source>
</evidence>
<keyword evidence="4" id="KW-0597">Phosphoprotein</keyword>
<dbReference type="Pfam" id="PF02518">
    <property type="entry name" value="HATPase_c"/>
    <property type="match status" value="1"/>
</dbReference>
<dbReference type="InterPro" id="IPR004358">
    <property type="entry name" value="Sig_transdc_His_kin-like_C"/>
</dbReference>
<dbReference type="EMBL" id="BAABDH010000039">
    <property type="protein sequence ID" value="GAA3937527.1"/>
    <property type="molecule type" value="Genomic_DNA"/>
</dbReference>
<dbReference type="InterPro" id="IPR003594">
    <property type="entry name" value="HATPase_dom"/>
</dbReference>
<comment type="caution">
    <text evidence="17">The sequence shown here is derived from an EMBL/GenBank/DDBJ whole genome shotgun (WGS) entry which is preliminary data.</text>
</comment>
<dbReference type="Gene3D" id="6.10.340.10">
    <property type="match status" value="1"/>
</dbReference>
<dbReference type="Proteomes" id="UP001499909">
    <property type="component" value="Unassembled WGS sequence"/>
</dbReference>
<evidence type="ECO:0000256" key="3">
    <source>
        <dbReference type="ARBA" id="ARBA00012438"/>
    </source>
</evidence>
<dbReference type="InterPro" id="IPR036890">
    <property type="entry name" value="HATPase_C_sf"/>
</dbReference>
<dbReference type="InterPro" id="IPR050351">
    <property type="entry name" value="BphY/WalK/GraS-like"/>
</dbReference>
<evidence type="ECO:0000256" key="4">
    <source>
        <dbReference type="ARBA" id="ARBA00022553"/>
    </source>
</evidence>
<comment type="subcellular location">
    <subcellularLocation>
        <location evidence="2">Membrane</location>
        <topology evidence="2">Multi-pass membrane protein</topology>
    </subcellularLocation>
</comment>
<keyword evidence="7" id="KW-0547">Nucleotide-binding</keyword>
<evidence type="ECO:0000256" key="8">
    <source>
        <dbReference type="ARBA" id="ARBA00022777"/>
    </source>
</evidence>
<evidence type="ECO:0000256" key="11">
    <source>
        <dbReference type="ARBA" id="ARBA00023012"/>
    </source>
</evidence>
<dbReference type="InterPro" id="IPR003660">
    <property type="entry name" value="HAMP_dom"/>
</dbReference>
<sequence>MSLKNKIRLSVFLLLLLLLGLGGYAFFTISHLEAGAPGIEQSDFNTARGAVLAFLLAGTAVGITMMVRLPRMVVRPLRRLTVDVERVADSGTATRVAVGKRDEVGTVAAAVNRVLSQAEDDRRITLAELFTERNRMENLVRSLDEGLLLLDEHGVIVLANPVACFLLGLPAPALLGHVAADVARTNETVRSLLVPLAQANLAGDNVPDPIFTFTHQIRAPHYQLSISPIEAVVPAPGKPAAGGHIFCLRNVSDFKKLDQVKSNFLATISHELKTPLASINLSLMLLQDERTDPAERQRIAGGIREETQRLLQMVGQLIDVSRLDAGADIKLNVQPVTLADVVRYATDTVRAQLDDKQLRLETQLPDTLPTAHADVEKTTWVLINLLANAIRYSPPGEVLLLRAVPWGDMVRVSIHDQGPGIAPEYHKRIFQRFAELPASVGQRQGSSGLGLSISREFISAQGGQLWVESAPGKGSIFLFTLPLVAE</sequence>
<dbReference type="SMART" id="SM00304">
    <property type="entry name" value="HAMP"/>
    <property type="match status" value="1"/>
</dbReference>
<dbReference type="Pfam" id="PF00989">
    <property type="entry name" value="PAS"/>
    <property type="match status" value="1"/>
</dbReference>
<dbReference type="RefSeq" id="WP_345113457.1">
    <property type="nucleotide sequence ID" value="NZ_BAABDH010000039.1"/>
</dbReference>
<dbReference type="Gene3D" id="3.30.450.20">
    <property type="entry name" value="PAS domain"/>
    <property type="match status" value="1"/>
</dbReference>
<protein>
    <recommendedName>
        <fullName evidence="3">histidine kinase</fullName>
        <ecNumber evidence="3">2.7.13.3</ecNumber>
    </recommendedName>
</protein>
<dbReference type="SMART" id="SM00388">
    <property type="entry name" value="HisKA"/>
    <property type="match status" value="1"/>
</dbReference>
<dbReference type="PRINTS" id="PR00344">
    <property type="entry name" value="BCTRLSENSOR"/>
</dbReference>
<dbReference type="CDD" id="cd00082">
    <property type="entry name" value="HisKA"/>
    <property type="match status" value="1"/>
</dbReference>
<feature type="domain" description="PAS" evidence="15">
    <location>
        <begin position="132"/>
        <end position="176"/>
    </location>
</feature>
<evidence type="ECO:0000313" key="17">
    <source>
        <dbReference type="EMBL" id="GAA3937527.1"/>
    </source>
</evidence>
<feature type="transmembrane region" description="Helical" evidence="13">
    <location>
        <begin position="49"/>
        <end position="69"/>
    </location>
</feature>
<evidence type="ECO:0000259" key="15">
    <source>
        <dbReference type="PROSITE" id="PS50112"/>
    </source>
</evidence>
<keyword evidence="11" id="KW-0902">Two-component regulatory system</keyword>
<gene>
    <name evidence="17" type="ORF">GCM10022406_22020</name>
</gene>
<comment type="catalytic activity">
    <reaction evidence="1">
        <text>ATP + protein L-histidine = ADP + protein N-phospho-L-histidine.</text>
        <dbReference type="EC" id="2.7.13.3"/>
    </reaction>
</comment>
<dbReference type="SUPFAM" id="SSF55785">
    <property type="entry name" value="PYP-like sensor domain (PAS domain)"/>
    <property type="match status" value="1"/>
</dbReference>
<dbReference type="InterPro" id="IPR000014">
    <property type="entry name" value="PAS"/>
</dbReference>
<accession>A0ABP7N7E7</accession>
<keyword evidence="9 17" id="KW-0067">ATP-binding</keyword>
<dbReference type="PROSITE" id="PS50112">
    <property type="entry name" value="PAS"/>
    <property type="match status" value="1"/>
</dbReference>
<feature type="domain" description="Histidine kinase" evidence="14">
    <location>
        <begin position="267"/>
        <end position="485"/>
    </location>
</feature>
<keyword evidence="18" id="KW-1185">Reference proteome</keyword>
<dbReference type="Gene3D" id="1.10.287.130">
    <property type="match status" value="1"/>
</dbReference>
<keyword evidence="8" id="KW-0418">Kinase</keyword>
<evidence type="ECO:0000256" key="13">
    <source>
        <dbReference type="SAM" id="Phobius"/>
    </source>
</evidence>